<comment type="caution">
    <text evidence="3">The sequence shown here is derived from an EMBL/GenBank/DDBJ whole genome shotgun (WGS) entry which is preliminary data.</text>
</comment>
<dbReference type="SUPFAM" id="SSF52540">
    <property type="entry name" value="P-loop containing nucleoside triphosphate hydrolases"/>
    <property type="match status" value="1"/>
</dbReference>
<feature type="domain" description="Helicase HerA-like C-terminal" evidence="2">
    <location>
        <begin position="53"/>
        <end position="538"/>
    </location>
</feature>
<dbReference type="Proteomes" id="UP000293291">
    <property type="component" value="Unassembled WGS sequence"/>
</dbReference>
<dbReference type="CDD" id="cd01127">
    <property type="entry name" value="TrwB_TraG_TraD_VirD4"/>
    <property type="match status" value="1"/>
</dbReference>
<evidence type="ECO:0000259" key="2">
    <source>
        <dbReference type="Pfam" id="PF05872"/>
    </source>
</evidence>
<dbReference type="Gene3D" id="3.40.50.300">
    <property type="entry name" value="P-loop containing nucleotide triphosphate hydrolases"/>
    <property type="match status" value="2"/>
</dbReference>
<dbReference type="InterPro" id="IPR051162">
    <property type="entry name" value="T4SS_component"/>
</dbReference>
<evidence type="ECO:0000313" key="4">
    <source>
        <dbReference type="Proteomes" id="UP000293291"/>
    </source>
</evidence>
<gene>
    <name evidence="3" type="ORF">EUA07_06055</name>
</gene>
<accession>A0A4Q2SCV2</accession>
<evidence type="ECO:0000313" key="3">
    <source>
        <dbReference type="EMBL" id="RYC03125.1"/>
    </source>
</evidence>
<dbReference type="RefSeq" id="WP_129454116.1">
    <property type="nucleotide sequence ID" value="NZ_JACXYX010000009.1"/>
</dbReference>
<dbReference type="AlphaFoldDB" id="A0A4Q2SCV2"/>
<organism evidence="3 4">
    <name type="scientific">Nocardioides ganghwensis</name>
    <dbReference type="NCBI Taxonomy" id="252230"/>
    <lineage>
        <taxon>Bacteria</taxon>
        <taxon>Bacillati</taxon>
        <taxon>Actinomycetota</taxon>
        <taxon>Actinomycetes</taxon>
        <taxon>Propionibacteriales</taxon>
        <taxon>Nocardioidaceae</taxon>
        <taxon>Nocardioides</taxon>
    </lineage>
</organism>
<sequence>MTETPEAEPTPTEAAPEPAAPSDPISEAVAAGYRFEGAALELGGLMLDADNLGDVRVRIPLGMLNRHGLVAGATGTGKTKTLQLLAEQLSANGVPVFAADIKGDLSGISVPGEPSDKLSARTASVGQEWTATGFPTEFYAIGGQGIGVPVRVTMSAFGPTLLAKVLGLNETQESSLSLVFYYCDKQGLPLLDLADLRAVLQYLTGDEAGKAELKTIGGLSPQTAGVILRELVAFEAQGADVFFGEPEFETKEFLRTTEDGRGIVSLLELPNLQDRPALFSTFLMWLLADLFHDLPEEGDLDKPKLVFFFDEAHLLFNDASDAFLDQIAQTVRLIRSKGVGVFFVTQSPTDVPDEVLAQLGSRIQHQLRAHTPNDAKALKATVNTYPTSAYDDLGEVITSLGIGEAVVTVMNERGAPTPVAWTRLRAPESLMDPAPAADMEAAVAASPLTARYAEAIDRESARELLAKKLEEGARKAAEDARVKEMAREQKNARVTEKSTRKPAAEPDSMVETVVKSTAFKDFMRTAAREIARGMFKSGRR</sequence>
<dbReference type="Pfam" id="PF05872">
    <property type="entry name" value="HerA_C"/>
    <property type="match status" value="1"/>
</dbReference>
<protein>
    <submittedName>
        <fullName evidence="3">DUF853 family protein</fullName>
    </submittedName>
</protein>
<dbReference type="EMBL" id="SDWU01000006">
    <property type="protein sequence ID" value="RYC03125.1"/>
    <property type="molecule type" value="Genomic_DNA"/>
</dbReference>
<keyword evidence="4" id="KW-1185">Reference proteome</keyword>
<dbReference type="InterPro" id="IPR027417">
    <property type="entry name" value="P-loop_NTPase"/>
</dbReference>
<proteinExistence type="predicted"/>
<name>A0A4Q2SCV2_9ACTN</name>
<feature type="compositionally biased region" description="Basic and acidic residues" evidence="1">
    <location>
        <begin position="475"/>
        <end position="504"/>
    </location>
</feature>
<dbReference type="OrthoDB" id="9758751at2"/>
<feature type="compositionally biased region" description="Low complexity" evidence="1">
    <location>
        <begin position="1"/>
        <end position="17"/>
    </location>
</feature>
<dbReference type="PANTHER" id="PTHR30121">
    <property type="entry name" value="UNCHARACTERIZED PROTEIN YJGR-RELATED"/>
    <property type="match status" value="1"/>
</dbReference>
<reference evidence="3 4" key="1">
    <citation type="submission" date="2019-01" db="EMBL/GenBank/DDBJ databases">
        <title>Novel species of Nocardioides.</title>
        <authorList>
            <person name="Liu Q."/>
            <person name="Xin Y.-H."/>
        </authorList>
    </citation>
    <scope>NUCLEOTIDE SEQUENCE [LARGE SCALE GENOMIC DNA]</scope>
    <source>
        <strain evidence="3 4">CGMCC 4.6875</strain>
    </source>
</reference>
<dbReference type="InterPro" id="IPR033186">
    <property type="entry name" value="HerA_C"/>
</dbReference>
<dbReference type="PANTHER" id="PTHR30121:SF6">
    <property type="entry name" value="SLR6007 PROTEIN"/>
    <property type="match status" value="1"/>
</dbReference>
<feature type="region of interest" description="Disordered" evidence="1">
    <location>
        <begin position="475"/>
        <end position="509"/>
    </location>
</feature>
<evidence type="ECO:0000256" key="1">
    <source>
        <dbReference type="SAM" id="MobiDB-lite"/>
    </source>
</evidence>
<feature type="region of interest" description="Disordered" evidence="1">
    <location>
        <begin position="1"/>
        <end position="24"/>
    </location>
</feature>